<protein>
    <submittedName>
        <fullName evidence="1">Uncharacterized protein</fullName>
    </submittedName>
</protein>
<evidence type="ECO:0000313" key="1">
    <source>
        <dbReference type="EMBL" id="CAK8680795.1"/>
    </source>
</evidence>
<dbReference type="EMBL" id="CAWYQH010000079">
    <property type="protein sequence ID" value="CAK8680795.1"/>
    <property type="molecule type" value="Genomic_DNA"/>
</dbReference>
<proteinExistence type="predicted"/>
<keyword evidence="2" id="KW-1185">Reference proteome</keyword>
<evidence type="ECO:0000313" key="2">
    <source>
        <dbReference type="Proteomes" id="UP001642483"/>
    </source>
</evidence>
<gene>
    <name evidence="1" type="ORF">CVLEPA_LOCUS11036</name>
</gene>
<name>A0ABP0FMB9_CLALP</name>
<comment type="caution">
    <text evidence="1">The sequence shown here is derived from an EMBL/GenBank/DDBJ whole genome shotgun (WGS) entry which is preliminary data.</text>
</comment>
<dbReference type="Proteomes" id="UP001642483">
    <property type="component" value="Unassembled WGS sequence"/>
</dbReference>
<accession>A0ABP0FMB9</accession>
<organism evidence="1 2">
    <name type="scientific">Clavelina lepadiformis</name>
    <name type="common">Light-bulb sea squirt</name>
    <name type="synonym">Ascidia lepadiformis</name>
    <dbReference type="NCBI Taxonomy" id="159417"/>
    <lineage>
        <taxon>Eukaryota</taxon>
        <taxon>Metazoa</taxon>
        <taxon>Chordata</taxon>
        <taxon>Tunicata</taxon>
        <taxon>Ascidiacea</taxon>
        <taxon>Aplousobranchia</taxon>
        <taxon>Clavelinidae</taxon>
        <taxon>Clavelina</taxon>
    </lineage>
</organism>
<sequence length="131" mass="15327">MPAYEYDDCPGSAGAVQRQVSFRSVAGHFRFASDSIAADHRQSVCDLQVCCRHVEAVLRDEQHCRWAHFIFKFNDVWRELYEATKESRLWRLEPSHTMVMTGIMTSRKDEREGMIQKHQQLIVSVWSNTNH</sequence>
<reference evidence="1 2" key="1">
    <citation type="submission" date="2024-02" db="EMBL/GenBank/DDBJ databases">
        <authorList>
            <person name="Daric V."/>
            <person name="Darras S."/>
        </authorList>
    </citation>
    <scope>NUCLEOTIDE SEQUENCE [LARGE SCALE GENOMIC DNA]</scope>
</reference>